<organism evidence="1 2">
    <name type="scientific">Catharanthus roseus</name>
    <name type="common">Madagascar periwinkle</name>
    <name type="synonym">Vinca rosea</name>
    <dbReference type="NCBI Taxonomy" id="4058"/>
    <lineage>
        <taxon>Eukaryota</taxon>
        <taxon>Viridiplantae</taxon>
        <taxon>Streptophyta</taxon>
        <taxon>Embryophyta</taxon>
        <taxon>Tracheophyta</taxon>
        <taxon>Spermatophyta</taxon>
        <taxon>Magnoliopsida</taxon>
        <taxon>eudicotyledons</taxon>
        <taxon>Gunneridae</taxon>
        <taxon>Pentapetalae</taxon>
        <taxon>asterids</taxon>
        <taxon>lamiids</taxon>
        <taxon>Gentianales</taxon>
        <taxon>Apocynaceae</taxon>
        <taxon>Rauvolfioideae</taxon>
        <taxon>Vinceae</taxon>
        <taxon>Catharanthinae</taxon>
        <taxon>Catharanthus</taxon>
    </lineage>
</organism>
<evidence type="ECO:0000313" key="2">
    <source>
        <dbReference type="Proteomes" id="UP001060085"/>
    </source>
</evidence>
<sequence>MTRDAQEIVELLQEGSFRGTKTLLFSKLQVEEAKKISLEDLESSKSNGEEDLNPIAASRVHLPSMVGSRHGKRKDYLPPTVGVNFIIMYGIKNYRREYEEYHEGCDHVAYTPEGYNFGAYGRNGCNKRTWRSFHFPYSLGAYLERRYFIEFNSISCAIPRVDDYDFNIANCVSCVLVVEDRRNMEKEIGPILEHLSISLSLNPSSLCYEVSLEELISLLDSHTFQISLIGDIFLDVDHMLKYSSPCAFLEKQLFVSIARIRPSYHDLELLHDNLLFDRLIANVTTSCASMWIEIVLYRRTKDAQEKSQGIVEKGPFAPQKDGRVKKMQMNTIDVSRCDSAHEMLKLLEVTHKELKTKKKGKALIGA</sequence>
<dbReference type="Proteomes" id="UP001060085">
    <property type="component" value="Linkage Group LG03"/>
</dbReference>
<accession>A0ACC0BFV9</accession>
<dbReference type="EMBL" id="CM044703">
    <property type="protein sequence ID" value="KAI5671468.1"/>
    <property type="molecule type" value="Genomic_DNA"/>
</dbReference>
<gene>
    <name evidence="1" type="ORF">M9H77_11832</name>
</gene>
<protein>
    <submittedName>
        <fullName evidence="1">Uncharacterized protein</fullName>
    </submittedName>
</protein>
<evidence type="ECO:0000313" key="1">
    <source>
        <dbReference type="EMBL" id="KAI5671468.1"/>
    </source>
</evidence>
<reference evidence="2" key="1">
    <citation type="journal article" date="2023" name="Nat. Plants">
        <title>Single-cell RNA sequencing provides a high-resolution roadmap for understanding the multicellular compartmentation of specialized metabolism.</title>
        <authorList>
            <person name="Sun S."/>
            <person name="Shen X."/>
            <person name="Li Y."/>
            <person name="Li Y."/>
            <person name="Wang S."/>
            <person name="Li R."/>
            <person name="Zhang H."/>
            <person name="Shen G."/>
            <person name="Guo B."/>
            <person name="Wei J."/>
            <person name="Xu J."/>
            <person name="St-Pierre B."/>
            <person name="Chen S."/>
            <person name="Sun C."/>
        </authorList>
    </citation>
    <scope>NUCLEOTIDE SEQUENCE [LARGE SCALE GENOMIC DNA]</scope>
</reference>
<name>A0ACC0BFV9_CATRO</name>
<comment type="caution">
    <text evidence="1">The sequence shown here is derived from an EMBL/GenBank/DDBJ whole genome shotgun (WGS) entry which is preliminary data.</text>
</comment>
<keyword evidence="2" id="KW-1185">Reference proteome</keyword>
<proteinExistence type="predicted"/>